<protein>
    <submittedName>
        <fullName evidence="1">Uncharacterized protein</fullName>
    </submittedName>
</protein>
<reference evidence="1 2" key="1">
    <citation type="submission" date="2019-01" db="EMBL/GenBank/DDBJ databases">
        <title>Coherence of Microcystis species and biogeography revealed through population genomics.</title>
        <authorList>
            <person name="Perez-Carrascal O.M."/>
            <person name="Terrat Y."/>
            <person name="Giani A."/>
            <person name="Fortin N."/>
            <person name="Tromas N."/>
            <person name="Shapiro B.J."/>
        </authorList>
    </citation>
    <scope>NUCLEOTIDE SEQUENCE [LARGE SCALE GENOMIC DNA]</scope>
    <source>
        <strain evidence="1">Ma_QC_C_20070703_M131</strain>
    </source>
</reference>
<dbReference type="EMBL" id="SFCA01000064">
    <property type="protein sequence ID" value="TRT59012.1"/>
    <property type="molecule type" value="Genomic_DNA"/>
</dbReference>
<comment type="caution">
    <text evidence="1">The sequence shown here is derived from an EMBL/GenBank/DDBJ whole genome shotgun (WGS) entry which is preliminary data.</text>
</comment>
<gene>
    <name evidence="1" type="ORF">EWV85_05600</name>
</gene>
<sequence length="103" mass="11329">MALTKIDKYEVMYSANTFVPRIWLKGGGKNIGQLLFKPNGSPLPADTMSGGQVNLWYHLDDFQNAIDLLRNEGPMYLLYSGSGAGFENGIKTTEEVVGEGEIK</sequence>
<accession>A0A551YDG7</accession>
<dbReference type="AlphaFoldDB" id="A0A551YDG7"/>
<evidence type="ECO:0000313" key="1">
    <source>
        <dbReference type="EMBL" id="TRT59012.1"/>
    </source>
</evidence>
<organism evidence="1 2">
    <name type="scientific">Microcystis aeruginosa Ma_QC_C_20070703_M131</name>
    <dbReference type="NCBI Taxonomy" id="2486263"/>
    <lineage>
        <taxon>Bacteria</taxon>
        <taxon>Bacillati</taxon>
        <taxon>Cyanobacteriota</taxon>
        <taxon>Cyanophyceae</taxon>
        <taxon>Oscillatoriophycideae</taxon>
        <taxon>Chroococcales</taxon>
        <taxon>Microcystaceae</taxon>
        <taxon>Microcystis</taxon>
    </lineage>
</organism>
<dbReference type="Proteomes" id="UP000316443">
    <property type="component" value="Unassembled WGS sequence"/>
</dbReference>
<evidence type="ECO:0000313" key="2">
    <source>
        <dbReference type="Proteomes" id="UP000316443"/>
    </source>
</evidence>
<proteinExistence type="predicted"/>
<name>A0A551YDG7_MICAE</name>